<feature type="domain" description="Predicted 3'-5' exonuclease PolB-like" evidence="1">
    <location>
        <begin position="51"/>
        <end position="264"/>
    </location>
</feature>
<dbReference type="AlphaFoldDB" id="A0A251X582"/>
<gene>
    <name evidence="2" type="ORF">TPSD3_12850</name>
</gene>
<comment type="caution">
    <text evidence="2">The sequence shown here is derived from an EMBL/GenBank/DDBJ whole genome shotgun (WGS) entry which is preliminary data.</text>
</comment>
<dbReference type="InterPro" id="IPR036397">
    <property type="entry name" value="RNaseH_sf"/>
</dbReference>
<evidence type="ECO:0000313" key="3">
    <source>
        <dbReference type="Proteomes" id="UP000194798"/>
    </source>
</evidence>
<dbReference type="Proteomes" id="UP000194798">
    <property type="component" value="Unassembled WGS sequence"/>
</dbReference>
<protein>
    <submittedName>
        <fullName evidence="2">3'-5' exonuclease</fullName>
    </submittedName>
</protein>
<accession>A0A251X582</accession>
<keyword evidence="2" id="KW-0269">Exonuclease</keyword>
<keyword evidence="2" id="KW-0378">Hydrolase</keyword>
<keyword evidence="3" id="KW-1185">Reference proteome</keyword>
<dbReference type="SUPFAM" id="SSF53098">
    <property type="entry name" value="Ribonuclease H-like"/>
    <property type="match status" value="1"/>
</dbReference>
<reference evidence="2 3" key="1">
    <citation type="submission" date="2016-12" db="EMBL/GenBank/DDBJ databases">
        <title>Thioflexothrix psekupsii D3 genome sequencing and assembly.</title>
        <authorList>
            <person name="Fomenkov A."/>
            <person name="Vincze T."/>
            <person name="Grabovich M."/>
            <person name="Anton B.P."/>
            <person name="Dubinina G."/>
            <person name="Orlova M."/>
            <person name="Belousova E."/>
            <person name="Roberts R.J."/>
        </authorList>
    </citation>
    <scope>NUCLEOTIDE SEQUENCE [LARGE SCALE GENOMIC DNA]</scope>
    <source>
        <strain evidence="2">D3</strain>
    </source>
</reference>
<evidence type="ECO:0000259" key="1">
    <source>
        <dbReference type="Pfam" id="PF10108"/>
    </source>
</evidence>
<dbReference type="GO" id="GO:0003676">
    <property type="term" value="F:nucleic acid binding"/>
    <property type="evidence" value="ECO:0007669"/>
    <property type="project" value="InterPro"/>
</dbReference>
<dbReference type="OrthoDB" id="13288at2"/>
<dbReference type="InterPro" id="IPR012337">
    <property type="entry name" value="RNaseH-like_sf"/>
</dbReference>
<dbReference type="Gene3D" id="3.30.420.10">
    <property type="entry name" value="Ribonuclease H-like superfamily/Ribonuclease H"/>
    <property type="match status" value="1"/>
</dbReference>
<organism evidence="2 3">
    <name type="scientific">Thioflexithrix psekupsensis</name>
    <dbReference type="NCBI Taxonomy" id="1570016"/>
    <lineage>
        <taxon>Bacteria</taxon>
        <taxon>Pseudomonadati</taxon>
        <taxon>Pseudomonadota</taxon>
        <taxon>Gammaproteobacteria</taxon>
        <taxon>Thiotrichales</taxon>
        <taxon>Thioflexithrix</taxon>
    </lineage>
</organism>
<keyword evidence="2" id="KW-0540">Nuclease</keyword>
<name>A0A251X582_9GAMM</name>
<dbReference type="GO" id="GO:0004527">
    <property type="term" value="F:exonuclease activity"/>
    <property type="evidence" value="ECO:0007669"/>
    <property type="project" value="UniProtKB-KW"/>
</dbReference>
<proteinExistence type="predicted"/>
<sequence>MNVLVFDIETVPDVASGRQLYGDPLEMAQLSDEDVARVMSHYRYQETEGQSEFLRLHLQRVVAISIVLRSGDQFKVWSLGEAESSEPELIHRFFEGLQKYKPTLVSWNGTAFDLPVLHYRSLLHGVSAPLYWTTENTSDGHFRWNNYLNRYHERHIDLMDMLANYQARAYVSLEQMAILLGLPGKMGMSGHKVWDTYLEKGLQGIEEIRHYCETDVLNTYLIYLRFELIRGHLTPETYAQECQRVKTALQAENKPHLNEFLQLWTQRQHTIKPS</sequence>
<dbReference type="EMBL" id="MSLT01000023">
    <property type="protein sequence ID" value="OUD12654.1"/>
    <property type="molecule type" value="Genomic_DNA"/>
</dbReference>
<dbReference type="CDD" id="cd05782">
    <property type="entry name" value="DNA_polB_like1_exo"/>
    <property type="match status" value="1"/>
</dbReference>
<evidence type="ECO:0000313" key="2">
    <source>
        <dbReference type="EMBL" id="OUD12654.1"/>
    </source>
</evidence>
<dbReference type="Pfam" id="PF10108">
    <property type="entry name" value="DNA_pol_B_exo2"/>
    <property type="match status" value="1"/>
</dbReference>
<dbReference type="InterPro" id="IPR019288">
    <property type="entry name" value="3'-5'_exonuclease_PolB-like"/>
</dbReference>